<sequence>MRLLALVGGVSAGAPRLGCVLIGSHVRNDDPLAAAEADGADVVQFFLGDPQSWKKPKPREDAEVLKASSIPLYVHAPYLINVASANNRVRIPSRKILQDTCDAAAEVGATAVIVHGGHADDKDMEAGFERWVKALDRLETTVPVYLENTAGGEHAMARYFDTIGRLWDHIGDYGIGFCLDTCHAWAAGEALVDAVSRIKRITGRIDLVHCNDSRDAAGSGADRHANFGNGQIDPQLLVAVVQAADAPVICETSDDGRKDDIAFLRENV</sequence>
<dbReference type="GO" id="GO:0003906">
    <property type="term" value="F:DNA-(apurinic or apyrimidinic site) endonuclease activity"/>
    <property type="evidence" value="ECO:0007669"/>
    <property type="project" value="TreeGrafter"/>
</dbReference>
<dbReference type="NCBIfam" id="NF002198">
    <property type="entry name" value="PRK01060.1-3"/>
    <property type="match status" value="1"/>
</dbReference>
<keyword evidence="6" id="KW-0862">Zinc</keyword>
<evidence type="ECO:0000256" key="4">
    <source>
        <dbReference type="ARBA" id="ARBA00022763"/>
    </source>
</evidence>
<dbReference type="EMBL" id="CP000384">
    <property type="protein sequence ID" value="ABG07087.1"/>
    <property type="molecule type" value="Genomic_DNA"/>
</dbReference>
<keyword evidence="7" id="KW-0234">DNA repair</keyword>
<dbReference type="InterPro" id="IPR001719">
    <property type="entry name" value="AP_endonuc_2"/>
</dbReference>
<feature type="domain" description="Xylose isomerase-like TIM barrel" evidence="8">
    <location>
        <begin position="33"/>
        <end position="266"/>
    </location>
</feature>
<dbReference type="GO" id="GO:0008270">
    <property type="term" value="F:zinc ion binding"/>
    <property type="evidence" value="ECO:0007669"/>
    <property type="project" value="InterPro"/>
</dbReference>
<evidence type="ECO:0000256" key="2">
    <source>
        <dbReference type="ARBA" id="ARBA00005340"/>
    </source>
</evidence>
<proteinExistence type="inferred from homology"/>
<dbReference type="PROSITE" id="PS00729">
    <property type="entry name" value="AP_NUCLEASE_F2_1"/>
    <property type="match status" value="1"/>
</dbReference>
<accession>A0A5Q5BFW8</accession>
<keyword evidence="3" id="KW-0479">Metal-binding</keyword>
<dbReference type="GO" id="GO:0008081">
    <property type="term" value="F:phosphoric diester hydrolase activity"/>
    <property type="evidence" value="ECO:0007669"/>
    <property type="project" value="TreeGrafter"/>
</dbReference>
<keyword evidence="9" id="KW-0540">Nuclease</keyword>
<dbReference type="EC" id="3.1.21.-" evidence="9"/>
<reference evidence="9" key="1">
    <citation type="submission" date="2006-06" db="EMBL/GenBank/DDBJ databases">
        <title>Complete sequence of chromosome of Mycobacterium sp. MCS.</title>
        <authorList>
            <consortium name="US DOE Joint Genome Institute"/>
            <person name="Copeland A."/>
            <person name="Lucas S."/>
            <person name="Lapidus A."/>
            <person name="Barry K."/>
            <person name="Detter J.C."/>
            <person name="Glavina del Rio T."/>
            <person name="Hammon N."/>
            <person name="Israni S."/>
            <person name="Dalin E."/>
            <person name="Tice H."/>
            <person name="Pitluck S."/>
            <person name="Martinez M."/>
            <person name="Schmutz J."/>
            <person name="Larimer F."/>
            <person name="Land M."/>
            <person name="Hauser L."/>
            <person name="Kyrpides N."/>
            <person name="Kim E."/>
            <person name="Miller C.D."/>
            <person name="Hughes J.E."/>
            <person name="Anderson A.J."/>
            <person name="Sims R.C."/>
            <person name="Richardson P."/>
        </authorList>
    </citation>
    <scope>NUCLEOTIDE SEQUENCE [LARGE SCALE GENOMIC DNA]</scope>
    <source>
        <strain evidence="9">MCS</strain>
    </source>
</reference>
<dbReference type="PANTHER" id="PTHR21445">
    <property type="entry name" value="ENDONUCLEASE IV ENDODEOXYRIBONUCLEASE IV"/>
    <property type="match status" value="1"/>
</dbReference>
<dbReference type="PROSITE" id="PS51432">
    <property type="entry name" value="AP_NUCLEASE_F2_4"/>
    <property type="match status" value="1"/>
</dbReference>
<evidence type="ECO:0000256" key="7">
    <source>
        <dbReference type="ARBA" id="ARBA00023204"/>
    </source>
</evidence>
<dbReference type="PROSITE" id="PS00731">
    <property type="entry name" value="AP_NUCLEASE_F2_3"/>
    <property type="match status" value="1"/>
</dbReference>
<evidence type="ECO:0000256" key="6">
    <source>
        <dbReference type="ARBA" id="ARBA00022833"/>
    </source>
</evidence>
<dbReference type="InterPro" id="IPR036237">
    <property type="entry name" value="Xyl_isomerase-like_sf"/>
</dbReference>
<dbReference type="GO" id="GO:0006284">
    <property type="term" value="P:base-excision repair"/>
    <property type="evidence" value="ECO:0007669"/>
    <property type="project" value="TreeGrafter"/>
</dbReference>
<dbReference type="PROSITE" id="PS00730">
    <property type="entry name" value="AP_NUCLEASE_F2_2"/>
    <property type="match status" value="1"/>
</dbReference>
<dbReference type="Pfam" id="PF01261">
    <property type="entry name" value="AP_endonuc_2"/>
    <property type="match status" value="1"/>
</dbReference>
<dbReference type="AlphaFoldDB" id="A0A5Q5BFW8"/>
<dbReference type="InterPro" id="IPR018246">
    <property type="entry name" value="AP_endonuc_F2_Zn_BS"/>
</dbReference>
<keyword evidence="5 9" id="KW-0378">Hydrolase</keyword>
<comment type="cofactor">
    <cofactor evidence="1">
        <name>Zn(2+)</name>
        <dbReference type="ChEBI" id="CHEBI:29105"/>
    </cofactor>
</comment>
<gene>
    <name evidence="9" type="ordered locus">Mmcs_0972</name>
</gene>
<dbReference type="GO" id="GO:0003677">
    <property type="term" value="F:DNA binding"/>
    <property type="evidence" value="ECO:0007669"/>
    <property type="project" value="InterPro"/>
</dbReference>
<evidence type="ECO:0000256" key="1">
    <source>
        <dbReference type="ARBA" id="ARBA00001947"/>
    </source>
</evidence>
<evidence type="ECO:0000256" key="3">
    <source>
        <dbReference type="ARBA" id="ARBA00022723"/>
    </source>
</evidence>
<keyword evidence="9" id="KW-0255">Endonuclease</keyword>
<evidence type="ECO:0000259" key="8">
    <source>
        <dbReference type="Pfam" id="PF01261"/>
    </source>
</evidence>
<organism evidence="9">
    <name type="scientific">Mycobacterium sp. (strain MCS)</name>
    <dbReference type="NCBI Taxonomy" id="164756"/>
    <lineage>
        <taxon>Bacteria</taxon>
        <taxon>Bacillati</taxon>
        <taxon>Actinomycetota</taxon>
        <taxon>Actinomycetes</taxon>
        <taxon>Mycobacteriales</taxon>
        <taxon>Mycobacteriaceae</taxon>
        <taxon>Mycobacterium</taxon>
    </lineage>
</organism>
<comment type="similarity">
    <text evidence="2">Belongs to the AP endonuclease 2 family.</text>
</comment>
<evidence type="ECO:0000256" key="5">
    <source>
        <dbReference type="ARBA" id="ARBA00022801"/>
    </source>
</evidence>
<evidence type="ECO:0000313" key="9">
    <source>
        <dbReference type="EMBL" id="ABG07087.1"/>
    </source>
</evidence>
<dbReference type="KEGG" id="mmc:Mmcs_0972"/>
<dbReference type="SUPFAM" id="SSF51658">
    <property type="entry name" value="Xylose isomerase-like"/>
    <property type="match status" value="1"/>
</dbReference>
<name>A0A5Q5BFW8_MYCSS</name>
<dbReference type="CDD" id="cd00019">
    <property type="entry name" value="AP2Ec"/>
    <property type="match status" value="1"/>
</dbReference>
<dbReference type="InterPro" id="IPR013022">
    <property type="entry name" value="Xyl_isomerase-like_TIM-brl"/>
</dbReference>
<dbReference type="PANTHER" id="PTHR21445:SF0">
    <property type="entry name" value="APURINIC-APYRIMIDINIC ENDONUCLEASE"/>
    <property type="match status" value="1"/>
</dbReference>
<keyword evidence="4" id="KW-0227">DNA damage</keyword>
<dbReference type="SMART" id="SM00518">
    <property type="entry name" value="AP2Ec"/>
    <property type="match status" value="1"/>
</dbReference>
<dbReference type="Gene3D" id="3.20.20.150">
    <property type="entry name" value="Divalent-metal-dependent TIM barrel enzymes"/>
    <property type="match status" value="1"/>
</dbReference>
<protein>
    <submittedName>
        <fullName evidence="9">Endonuclease IV</fullName>
        <ecNumber evidence="9">3.1.21.-</ecNumber>
    </submittedName>
</protein>